<dbReference type="InterPro" id="IPR003439">
    <property type="entry name" value="ABC_transporter-like_ATP-bd"/>
</dbReference>
<comment type="subcellular location">
    <subcellularLocation>
        <location evidence="1">Membrane</location>
        <topology evidence="1">Multi-pass membrane protein</topology>
    </subcellularLocation>
</comment>
<dbReference type="AlphaFoldDB" id="A0A9C7UM77"/>
<name>A0A9C7UM77_9RHOD</name>
<dbReference type="GO" id="GO:0140359">
    <property type="term" value="F:ABC-type transporter activity"/>
    <property type="evidence" value="ECO:0007669"/>
    <property type="project" value="InterPro"/>
</dbReference>
<dbReference type="SMART" id="SM00382">
    <property type="entry name" value="AAA"/>
    <property type="match status" value="1"/>
</dbReference>
<keyword evidence="8 10" id="KW-0472">Membrane</keyword>
<feature type="transmembrane region" description="Helical" evidence="10">
    <location>
        <begin position="457"/>
        <end position="477"/>
    </location>
</feature>
<keyword evidence="13" id="KW-1185">Reference proteome</keyword>
<keyword evidence="4 10" id="KW-0812">Transmembrane</keyword>
<dbReference type="OrthoDB" id="66620at2759"/>
<evidence type="ECO:0000256" key="3">
    <source>
        <dbReference type="ARBA" id="ARBA00022448"/>
    </source>
</evidence>
<protein>
    <recommendedName>
        <fullName evidence="2">Probable ATP-dependent transporter ycf16</fullName>
    </recommendedName>
</protein>
<keyword evidence="3" id="KW-0813">Transport</keyword>
<evidence type="ECO:0000256" key="2">
    <source>
        <dbReference type="ARBA" id="ARBA00014334"/>
    </source>
</evidence>
<proteinExistence type="predicted"/>
<accession>A0A9C7UM77</accession>
<gene>
    <name evidence="12" type="ORF">GpartN1_g94.t1</name>
</gene>
<dbReference type="Proteomes" id="UP001061958">
    <property type="component" value="Unassembled WGS sequence"/>
</dbReference>
<dbReference type="InterPro" id="IPR013525">
    <property type="entry name" value="ABC2_TM"/>
</dbReference>
<comment type="caution">
    <text evidence="12">The sequence shown here is derived from an EMBL/GenBank/DDBJ whole genome shotgun (WGS) entry which is preliminary data.</text>
</comment>
<dbReference type="InterPro" id="IPR027417">
    <property type="entry name" value="P-loop_NTPase"/>
</dbReference>
<dbReference type="GO" id="GO:0016887">
    <property type="term" value="F:ATP hydrolysis activity"/>
    <property type="evidence" value="ECO:0007669"/>
    <property type="project" value="InterPro"/>
</dbReference>
<feature type="compositionally biased region" description="Basic and acidic residues" evidence="9">
    <location>
        <begin position="36"/>
        <end position="47"/>
    </location>
</feature>
<dbReference type="GO" id="GO:0005524">
    <property type="term" value="F:ATP binding"/>
    <property type="evidence" value="ECO:0007669"/>
    <property type="project" value="UniProtKB-KW"/>
</dbReference>
<feature type="transmembrane region" description="Helical" evidence="10">
    <location>
        <begin position="662"/>
        <end position="683"/>
    </location>
</feature>
<dbReference type="InterPro" id="IPR003593">
    <property type="entry name" value="AAA+_ATPase"/>
</dbReference>
<feature type="transmembrane region" description="Helical" evidence="10">
    <location>
        <begin position="538"/>
        <end position="563"/>
    </location>
</feature>
<dbReference type="PANTHER" id="PTHR48041">
    <property type="entry name" value="ABC TRANSPORTER G FAMILY MEMBER 28"/>
    <property type="match status" value="1"/>
</dbReference>
<evidence type="ECO:0000313" key="12">
    <source>
        <dbReference type="EMBL" id="GJQ08303.1"/>
    </source>
</evidence>
<keyword evidence="7 10" id="KW-1133">Transmembrane helix</keyword>
<feature type="transmembrane region" description="Helical" evidence="10">
    <location>
        <begin position="424"/>
        <end position="445"/>
    </location>
</feature>
<evidence type="ECO:0000256" key="5">
    <source>
        <dbReference type="ARBA" id="ARBA00022741"/>
    </source>
</evidence>
<dbReference type="Pfam" id="PF19055">
    <property type="entry name" value="ABC2_membrane_7"/>
    <property type="match status" value="1"/>
</dbReference>
<keyword evidence="6" id="KW-0067">ATP-binding</keyword>
<dbReference type="Pfam" id="PF00005">
    <property type="entry name" value="ABC_tran"/>
    <property type="match status" value="1"/>
</dbReference>
<dbReference type="GO" id="GO:0005886">
    <property type="term" value="C:plasma membrane"/>
    <property type="evidence" value="ECO:0007669"/>
    <property type="project" value="TreeGrafter"/>
</dbReference>
<dbReference type="Pfam" id="PF01061">
    <property type="entry name" value="ABC2_membrane"/>
    <property type="match status" value="1"/>
</dbReference>
<evidence type="ECO:0000256" key="10">
    <source>
        <dbReference type="SAM" id="Phobius"/>
    </source>
</evidence>
<organism evidence="12 13">
    <name type="scientific">Galdieria partita</name>
    <dbReference type="NCBI Taxonomy" id="83374"/>
    <lineage>
        <taxon>Eukaryota</taxon>
        <taxon>Rhodophyta</taxon>
        <taxon>Bangiophyceae</taxon>
        <taxon>Galdieriales</taxon>
        <taxon>Galdieriaceae</taxon>
        <taxon>Galdieria</taxon>
    </lineage>
</organism>
<evidence type="ECO:0000256" key="6">
    <source>
        <dbReference type="ARBA" id="ARBA00022840"/>
    </source>
</evidence>
<evidence type="ECO:0000259" key="11">
    <source>
        <dbReference type="PROSITE" id="PS50893"/>
    </source>
</evidence>
<reference evidence="12" key="1">
    <citation type="journal article" date="2022" name="Proc. Natl. Acad. Sci. U.S.A.">
        <title>Life cycle and functional genomics of the unicellular red alga Galdieria for elucidating algal and plant evolution and industrial use.</title>
        <authorList>
            <person name="Hirooka S."/>
            <person name="Itabashi T."/>
            <person name="Ichinose T.M."/>
            <person name="Onuma R."/>
            <person name="Fujiwara T."/>
            <person name="Yamashita S."/>
            <person name="Jong L.W."/>
            <person name="Tomita R."/>
            <person name="Iwane A.H."/>
            <person name="Miyagishima S.Y."/>
        </authorList>
    </citation>
    <scope>NUCLEOTIDE SEQUENCE</scope>
    <source>
        <strain evidence="12">NBRC 102759</strain>
    </source>
</reference>
<dbReference type="EMBL" id="BQMJ01000001">
    <property type="protein sequence ID" value="GJQ08303.1"/>
    <property type="molecule type" value="Genomic_DNA"/>
</dbReference>
<evidence type="ECO:0000256" key="7">
    <source>
        <dbReference type="ARBA" id="ARBA00022989"/>
    </source>
</evidence>
<dbReference type="SUPFAM" id="SSF52540">
    <property type="entry name" value="P-loop containing nucleoside triphosphate hydrolases"/>
    <property type="match status" value="1"/>
</dbReference>
<feature type="region of interest" description="Disordered" evidence="9">
    <location>
        <begin position="1"/>
        <end position="51"/>
    </location>
</feature>
<sequence>MGHGEGKGKGSGGENSVNVEKNLKSVVVDTGETGNEETKDTSSERQSSKWSPYRKQMVLEWHHVNYSVAFPGKSSWNPFRKGDSQEPKKFTILKNVSGLVRPGELLAVMGPSGGGKTTLLNALAGRANFVPDGTILFDGKPRVADTRRKIGYVMQDDVFFTNLTVKQTLEITARLRLPRDVPYKQKMERVEYILQRLGLLRCQNTIIGDQFKKGISGGERKRTNIADVLLVEPSILILDEPTSGLDSNTALTVVRLLKELANEGRTVITTIHQPNSMMFAEFDKLLLLASGQTVYYGPAKEAVSYFSRLGYECPYGFNPADYFIALLTNEDFGQSEPIRQKLIDAWKEYEIETDLDYKTLEEKLEFQQEESEQHRSLGRVVKDYVADVRSEFDTSPETGKYPTTFLDQLHVLTWRAYLQKKGRLFETLTIFQVVFVALIVSFIWFRIPHSINYLMDLMGALFFAGLFWGFFTMFQALTTLPSEKPVLSKERASGAYRLSAYFLGKALVEVPLDLIYPFFFSVYIYWMLNLNPQASRFILFLVFVGITVFTAQSIGLFIAAVFMDFRKSQTLAAVFMLTSMLTGGFYVNDSQMPVWIRWIQYLSFIHYIYDSFMLNQFEGEYFPCPPGNTSGVTSSGLKCPMTAKDIYSMRGVISNIGRGGNIAIVLAYGIAFRYFAFLCLKYLNRAHKQKRRA</sequence>
<feature type="transmembrane region" description="Helical" evidence="10">
    <location>
        <begin position="498"/>
        <end position="526"/>
    </location>
</feature>
<dbReference type="CDD" id="cd03213">
    <property type="entry name" value="ABCG_EPDR"/>
    <property type="match status" value="1"/>
</dbReference>
<evidence type="ECO:0000313" key="13">
    <source>
        <dbReference type="Proteomes" id="UP001061958"/>
    </source>
</evidence>
<dbReference type="Gene3D" id="3.40.50.300">
    <property type="entry name" value="P-loop containing nucleotide triphosphate hydrolases"/>
    <property type="match status" value="1"/>
</dbReference>
<keyword evidence="5" id="KW-0547">Nucleotide-binding</keyword>
<dbReference type="InterPro" id="IPR050352">
    <property type="entry name" value="ABCG_transporters"/>
</dbReference>
<evidence type="ECO:0000256" key="4">
    <source>
        <dbReference type="ARBA" id="ARBA00022692"/>
    </source>
</evidence>
<evidence type="ECO:0000256" key="9">
    <source>
        <dbReference type="SAM" id="MobiDB-lite"/>
    </source>
</evidence>
<feature type="domain" description="ABC transporter" evidence="11">
    <location>
        <begin position="59"/>
        <end position="315"/>
    </location>
</feature>
<evidence type="ECO:0000256" key="8">
    <source>
        <dbReference type="ARBA" id="ARBA00023136"/>
    </source>
</evidence>
<evidence type="ECO:0000256" key="1">
    <source>
        <dbReference type="ARBA" id="ARBA00004141"/>
    </source>
</evidence>
<dbReference type="PANTHER" id="PTHR48041:SF63">
    <property type="entry name" value="EARLY GENE AT 23, ISOFORM C"/>
    <property type="match status" value="1"/>
</dbReference>
<reference evidence="12" key="2">
    <citation type="submission" date="2022-01" db="EMBL/GenBank/DDBJ databases">
        <authorList>
            <person name="Hirooka S."/>
            <person name="Miyagishima S.Y."/>
        </authorList>
    </citation>
    <scope>NUCLEOTIDE SEQUENCE</scope>
    <source>
        <strain evidence="12">NBRC 102759</strain>
    </source>
</reference>
<feature type="transmembrane region" description="Helical" evidence="10">
    <location>
        <begin position="570"/>
        <end position="587"/>
    </location>
</feature>
<dbReference type="PROSITE" id="PS50893">
    <property type="entry name" value="ABC_TRANSPORTER_2"/>
    <property type="match status" value="1"/>
</dbReference>
<dbReference type="InterPro" id="IPR043926">
    <property type="entry name" value="ABCG_dom"/>
</dbReference>